<dbReference type="PANTHER" id="PTHR45669">
    <property type="entry name" value="GLUTAREDOXIN DOMAIN-CONTAINING CYSTEINE-RICH PROTEIN CG12206-RELATED"/>
    <property type="match status" value="1"/>
</dbReference>
<dbReference type="Pfam" id="PF00462">
    <property type="entry name" value="Glutaredoxin"/>
    <property type="match status" value="1"/>
</dbReference>
<dbReference type="OMA" id="DCEMVED"/>
<dbReference type="Gramene" id="RZC58672">
    <property type="protein sequence ID" value="RZC58672"/>
    <property type="gene ID" value="C5167_005974"/>
</dbReference>
<dbReference type="FunFam" id="3.40.30.10:FF:000273">
    <property type="entry name" value="Glutaredoxin family protein"/>
    <property type="match status" value="1"/>
</dbReference>
<dbReference type="AlphaFoldDB" id="A0A4Y7JF52"/>
<dbReference type="InterPro" id="IPR036249">
    <property type="entry name" value="Thioredoxin-like_sf"/>
</dbReference>
<sequence>MGCANSKKSRCQRCKNPYIQSSSVAVYQPVRRSKAGKGTDQHFVALTSTTIGSLHFDSLDQSHNHLNHNNCKQEHQETNTNSSSNNKKNLINKECSGEKENKGMPKDVIIQDKVSSEVRKIIPKTPTRTPPGEPENINTWELMEGLDEANLVPDHCFSFHNVFNQTNFYQSNHRLQEAGLESPKPLWLEMANKESSTQSNSIISDFDPDIINTFRKALEELSPRTSFKLRTSGATSPCNNNTLFTKDSTMETKNKVQSTNAVGQTKFPPFGHDKVVIYFTSMRGVRTTYEDCCYVRMILKGSGFRIDERDVSMHKEFREELIELLGDECNGKLPKVFVKGMYLGDAEEVRQMHEDGKLQNILEGCEVGEEGVCEMCGDVRFIPCESCSGSCKIYCEEEDDGGGIEIGGNGVFQRCPYCNENGIVRCPVCCHY</sequence>
<name>A0A4Y7JF52_PAPSO</name>
<protein>
    <recommendedName>
        <fullName evidence="1">Glutaredoxin domain-containing protein</fullName>
    </recommendedName>
</protein>
<evidence type="ECO:0000259" key="1">
    <source>
        <dbReference type="Pfam" id="PF00462"/>
    </source>
</evidence>
<dbReference type="Gene3D" id="3.40.30.10">
    <property type="entry name" value="Glutaredoxin"/>
    <property type="match status" value="1"/>
</dbReference>
<dbReference type="PANTHER" id="PTHR45669:SF30">
    <property type="entry name" value="OS04G0641300 PROTEIN"/>
    <property type="match status" value="1"/>
</dbReference>
<organism evidence="2 3">
    <name type="scientific">Papaver somniferum</name>
    <name type="common">Opium poppy</name>
    <dbReference type="NCBI Taxonomy" id="3469"/>
    <lineage>
        <taxon>Eukaryota</taxon>
        <taxon>Viridiplantae</taxon>
        <taxon>Streptophyta</taxon>
        <taxon>Embryophyta</taxon>
        <taxon>Tracheophyta</taxon>
        <taxon>Spermatophyta</taxon>
        <taxon>Magnoliopsida</taxon>
        <taxon>Ranunculales</taxon>
        <taxon>Papaveraceae</taxon>
        <taxon>Papaveroideae</taxon>
        <taxon>Papaver</taxon>
    </lineage>
</organism>
<feature type="domain" description="Glutaredoxin" evidence="1">
    <location>
        <begin position="276"/>
        <end position="341"/>
    </location>
</feature>
<dbReference type="OrthoDB" id="423313at2759"/>
<dbReference type="CDD" id="cd03031">
    <property type="entry name" value="GRX_GRX_like"/>
    <property type="match status" value="1"/>
</dbReference>
<keyword evidence="3" id="KW-1185">Reference proteome</keyword>
<reference evidence="2 3" key="1">
    <citation type="journal article" date="2018" name="Science">
        <title>The opium poppy genome and morphinan production.</title>
        <authorList>
            <person name="Guo L."/>
            <person name="Winzer T."/>
            <person name="Yang X."/>
            <person name="Li Y."/>
            <person name="Ning Z."/>
            <person name="He Z."/>
            <person name="Teodor R."/>
            <person name="Lu Y."/>
            <person name="Bowser T.A."/>
            <person name="Graham I.A."/>
            <person name="Ye K."/>
        </authorList>
    </citation>
    <scope>NUCLEOTIDE SEQUENCE [LARGE SCALE GENOMIC DNA]</scope>
    <source>
        <strain evidence="3">cv. HN1</strain>
        <tissue evidence="2">Leaves</tissue>
    </source>
</reference>
<evidence type="ECO:0000313" key="3">
    <source>
        <dbReference type="Proteomes" id="UP000316621"/>
    </source>
</evidence>
<accession>A0A4Y7JF52</accession>
<dbReference type="STRING" id="3469.A0A4Y7JF52"/>
<gene>
    <name evidence="2" type="ORF">C5167_005974</name>
</gene>
<proteinExistence type="predicted"/>
<evidence type="ECO:0000313" key="2">
    <source>
        <dbReference type="EMBL" id="RZC58672.1"/>
    </source>
</evidence>
<dbReference type="Pfam" id="PF23733">
    <property type="entry name" value="GRXCR1-2_C"/>
    <property type="match status" value="1"/>
</dbReference>
<dbReference type="Proteomes" id="UP000316621">
    <property type="component" value="Chromosome 4"/>
</dbReference>
<dbReference type="PROSITE" id="PS51354">
    <property type="entry name" value="GLUTAREDOXIN_2"/>
    <property type="match status" value="1"/>
</dbReference>
<dbReference type="EMBL" id="CM010718">
    <property type="protein sequence ID" value="RZC58672.1"/>
    <property type="molecule type" value="Genomic_DNA"/>
</dbReference>
<dbReference type="InterPro" id="IPR002109">
    <property type="entry name" value="Glutaredoxin"/>
</dbReference>
<dbReference type="SUPFAM" id="SSF52833">
    <property type="entry name" value="Thioredoxin-like"/>
    <property type="match status" value="1"/>
</dbReference>